<evidence type="ECO:0000256" key="1">
    <source>
        <dbReference type="ARBA" id="ARBA00009986"/>
    </source>
</evidence>
<gene>
    <name evidence="6" type="primary">ABSGL_14645.1 scaffold 14663</name>
</gene>
<comment type="similarity">
    <text evidence="1 3">Belongs to the aldehyde dehydrogenase family.</text>
</comment>
<evidence type="ECO:0000256" key="4">
    <source>
        <dbReference type="PIRSR" id="PIRSR036492-1"/>
    </source>
</evidence>
<dbReference type="PANTHER" id="PTHR43570">
    <property type="entry name" value="ALDEHYDE DEHYDROGENASE"/>
    <property type="match status" value="1"/>
</dbReference>
<dbReference type="SUPFAM" id="SSF53720">
    <property type="entry name" value="ALDH-like"/>
    <property type="match status" value="1"/>
</dbReference>
<dbReference type="InterPro" id="IPR016163">
    <property type="entry name" value="Ald_DH_C"/>
</dbReference>
<feature type="active site" evidence="4">
    <location>
        <position position="221"/>
    </location>
</feature>
<dbReference type="Gene3D" id="3.40.605.10">
    <property type="entry name" value="Aldehyde Dehydrogenase, Chain A, domain 1"/>
    <property type="match status" value="1"/>
</dbReference>
<evidence type="ECO:0000256" key="2">
    <source>
        <dbReference type="ARBA" id="ARBA00023002"/>
    </source>
</evidence>
<dbReference type="InterPro" id="IPR016160">
    <property type="entry name" value="Ald_DH_CS_CYS"/>
</dbReference>
<dbReference type="GO" id="GO:0006081">
    <property type="term" value="P:aldehyde metabolic process"/>
    <property type="evidence" value="ECO:0007669"/>
    <property type="project" value="InterPro"/>
</dbReference>
<keyword evidence="2 3" id="KW-0560">Oxidoreductase</keyword>
<dbReference type="STRING" id="4829.A0A168SUX2"/>
<proteinExistence type="inferred from homology"/>
<organism evidence="6">
    <name type="scientific">Absidia glauca</name>
    <name type="common">Pin mould</name>
    <dbReference type="NCBI Taxonomy" id="4829"/>
    <lineage>
        <taxon>Eukaryota</taxon>
        <taxon>Fungi</taxon>
        <taxon>Fungi incertae sedis</taxon>
        <taxon>Mucoromycota</taxon>
        <taxon>Mucoromycotina</taxon>
        <taxon>Mucoromycetes</taxon>
        <taxon>Mucorales</taxon>
        <taxon>Cunninghamellaceae</taxon>
        <taxon>Absidia</taxon>
    </lineage>
</organism>
<dbReference type="OrthoDB" id="440325at2759"/>
<dbReference type="PIRSF" id="PIRSF036492">
    <property type="entry name" value="ALDH"/>
    <property type="match status" value="1"/>
</dbReference>
<protein>
    <recommendedName>
        <fullName evidence="3">Aldehyde dehydrogenase</fullName>
    </recommendedName>
</protein>
<dbReference type="PANTHER" id="PTHR43570:SF16">
    <property type="entry name" value="ALDEHYDE DEHYDROGENASE TYPE III, ISOFORM Q"/>
    <property type="match status" value="1"/>
</dbReference>
<dbReference type="OMA" id="RWAMRSH"/>
<dbReference type="AlphaFoldDB" id="A0A168SUX2"/>
<dbReference type="Pfam" id="PF00171">
    <property type="entry name" value="Aldedh"/>
    <property type="match status" value="1"/>
</dbReference>
<dbReference type="FunFam" id="3.40.605.10:FF:000004">
    <property type="entry name" value="Aldehyde dehydrogenase"/>
    <property type="match status" value="1"/>
</dbReference>
<dbReference type="EMBL" id="LT554937">
    <property type="protein sequence ID" value="SAM08979.1"/>
    <property type="molecule type" value="Genomic_DNA"/>
</dbReference>
<dbReference type="Gene3D" id="3.40.309.10">
    <property type="entry name" value="Aldehyde Dehydrogenase, Chain A, domain 2"/>
    <property type="match status" value="1"/>
</dbReference>
<sequence>MAHILEYTTVETIEDGVSCLRGAYVAGKSRELYWRKYHLQRLYDLIKQNEERFYEALANDMKKPRLEAFVGDISPVLEECVYFLDNIDRLIKDKKVKSRSRVSGASATNIIRKDPLGVVLIFGAWNFPLQLTLVPLVGAIAGGNTAIVKPSELSGHTSALLAELFPRYMDQSMYRIVNGGVRESTALLSHSFDHIFYTGSPRVGKIIMEASAKHLTPVTLELGGKCPAIVTEDVDINVVAQRIAFGKFYNSGQACVAPDYVLIHESKLPAFVDAFRRTIQLWFGDRPQSSPDFARLISVDHFDHVARLINNRDSGDIVMGGDMDREERYIGPTLITNIDYSESVLMGDEIFGPVLPVLTYKGIRDAIAYINKKHSPLALYIFSKDKKVTEKKYALPFGGVGNSGMGNYHGDKSFDTFTHERSIMTKNQRMEFLLRVRYPPYTSKNLSLLRTLLSTHPLNYYYKTHRTGFKVNFVLILLIIAFLRPRMS</sequence>
<name>A0A168SUX2_ABSGL</name>
<dbReference type="GO" id="GO:0004029">
    <property type="term" value="F:aldehyde dehydrogenase (NAD+) activity"/>
    <property type="evidence" value="ECO:0007669"/>
    <property type="project" value="TreeGrafter"/>
</dbReference>
<dbReference type="GO" id="GO:0005737">
    <property type="term" value="C:cytoplasm"/>
    <property type="evidence" value="ECO:0007669"/>
    <property type="project" value="TreeGrafter"/>
</dbReference>
<dbReference type="InterPro" id="IPR016161">
    <property type="entry name" value="Ald_DH/histidinol_DH"/>
</dbReference>
<dbReference type="Proteomes" id="UP000078561">
    <property type="component" value="Unassembled WGS sequence"/>
</dbReference>
<evidence type="ECO:0000256" key="3">
    <source>
        <dbReference type="PIRNR" id="PIRNR036492"/>
    </source>
</evidence>
<feature type="domain" description="Aldehyde dehydrogenase" evidence="5">
    <location>
        <begin position="23"/>
        <end position="389"/>
    </location>
</feature>
<dbReference type="InterPro" id="IPR016162">
    <property type="entry name" value="Ald_DH_N"/>
</dbReference>
<dbReference type="InParanoid" id="A0A168SUX2"/>
<dbReference type="InterPro" id="IPR012394">
    <property type="entry name" value="Aldehyde_DH_NAD(P)"/>
</dbReference>
<accession>A0A168SUX2</accession>
<reference evidence="6" key="1">
    <citation type="submission" date="2016-04" db="EMBL/GenBank/DDBJ databases">
        <authorList>
            <person name="Evans L.H."/>
            <person name="Alamgir A."/>
            <person name="Owens N."/>
            <person name="Weber N.D."/>
            <person name="Virtaneva K."/>
            <person name="Barbian K."/>
            <person name="Babar A."/>
            <person name="Rosenke K."/>
        </authorList>
    </citation>
    <scope>NUCLEOTIDE SEQUENCE [LARGE SCALE GENOMIC DNA]</scope>
    <source>
        <strain evidence="6">CBS 101.48</strain>
    </source>
</reference>
<evidence type="ECO:0000313" key="7">
    <source>
        <dbReference type="Proteomes" id="UP000078561"/>
    </source>
</evidence>
<keyword evidence="7" id="KW-1185">Reference proteome</keyword>
<dbReference type="PROSITE" id="PS00070">
    <property type="entry name" value="ALDEHYDE_DEHYDR_CYS"/>
    <property type="match status" value="1"/>
</dbReference>
<dbReference type="InterPro" id="IPR015590">
    <property type="entry name" value="Aldehyde_DH_dom"/>
</dbReference>
<evidence type="ECO:0000259" key="5">
    <source>
        <dbReference type="Pfam" id="PF00171"/>
    </source>
</evidence>
<feature type="active site" evidence="4">
    <location>
        <position position="255"/>
    </location>
</feature>
<evidence type="ECO:0000313" key="6">
    <source>
        <dbReference type="EMBL" id="SAM08979.1"/>
    </source>
</evidence>
<dbReference type="CDD" id="cd07087">
    <property type="entry name" value="ALDH_F3-13-14_CALDH-like"/>
    <property type="match status" value="1"/>
</dbReference>